<comment type="caution">
    <text evidence="1">The sequence shown here is derived from an EMBL/GenBank/DDBJ whole genome shotgun (WGS) entry which is preliminary data.</text>
</comment>
<reference evidence="2" key="1">
    <citation type="journal article" date="2013" name="New Phytol.">
        <title>Comparative genomic and transcriptomic analyses reveal the hemibiotrophic stage shift of Colletotrichum fungi.</title>
        <authorList>
            <person name="Gan P."/>
            <person name="Ikeda K."/>
            <person name="Irieda H."/>
            <person name="Narusaka M."/>
            <person name="O'Connell R.J."/>
            <person name="Narusaka Y."/>
            <person name="Takano Y."/>
            <person name="Kubo Y."/>
            <person name="Shirasu K."/>
        </authorList>
    </citation>
    <scope>NUCLEOTIDE SEQUENCE [LARGE SCALE GENOMIC DNA]</scope>
    <source>
        <strain evidence="2">104-T / ATCC 96160 / CBS 514.97 / LARS 414 / MAFF 240422</strain>
    </source>
</reference>
<organism evidence="1 2">
    <name type="scientific">Colletotrichum orbiculare (strain 104-T / ATCC 96160 / CBS 514.97 / LARS 414 / MAFF 240422)</name>
    <name type="common">Cucumber anthracnose fungus</name>
    <name type="synonym">Colletotrichum lagenarium</name>
    <dbReference type="NCBI Taxonomy" id="1213857"/>
    <lineage>
        <taxon>Eukaryota</taxon>
        <taxon>Fungi</taxon>
        <taxon>Dikarya</taxon>
        <taxon>Ascomycota</taxon>
        <taxon>Pezizomycotina</taxon>
        <taxon>Sordariomycetes</taxon>
        <taxon>Hypocreomycetidae</taxon>
        <taxon>Glomerellales</taxon>
        <taxon>Glomerellaceae</taxon>
        <taxon>Colletotrichum</taxon>
        <taxon>Colletotrichum orbiculare species complex</taxon>
    </lineage>
</organism>
<evidence type="ECO:0000313" key="1">
    <source>
        <dbReference type="EMBL" id="TDZ21961.1"/>
    </source>
</evidence>
<dbReference type="AlphaFoldDB" id="A0A484FW51"/>
<accession>A0A484FW51</accession>
<reference evidence="2" key="2">
    <citation type="journal article" date="2019" name="Mol. Plant Microbe Interact.">
        <title>Genome sequence resources for four phytopathogenic fungi from the Colletotrichum orbiculare species complex.</title>
        <authorList>
            <person name="Gan P."/>
            <person name="Tsushima A."/>
            <person name="Narusaka M."/>
            <person name="Narusaka Y."/>
            <person name="Takano Y."/>
            <person name="Kubo Y."/>
            <person name="Shirasu K."/>
        </authorList>
    </citation>
    <scope>GENOME REANNOTATION</scope>
    <source>
        <strain evidence="2">104-T / ATCC 96160 / CBS 514.97 / LARS 414 / MAFF 240422</strain>
    </source>
</reference>
<gene>
    <name evidence="1" type="ORF">Cob_v004736</name>
</gene>
<proteinExistence type="predicted"/>
<evidence type="ECO:0000313" key="2">
    <source>
        <dbReference type="Proteomes" id="UP000014480"/>
    </source>
</evidence>
<dbReference type="EMBL" id="AMCV02000011">
    <property type="protein sequence ID" value="TDZ21961.1"/>
    <property type="molecule type" value="Genomic_DNA"/>
</dbReference>
<dbReference type="Proteomes" id="UP000014480">
    <property type="component" value="Unassembled WGS sequence"/>
</dbReference>
<sequence>MVSHASSNTQTSALDRETSCQTMRHVYIIGWHDVLDFTTKCANALRRHVILVAQERDGLMLGVKTLAEQMAPA</sequence>
<keyword evidence="2" id="KW-1185">Reference proteome</keyword>
<name>A0A484FW51_COLOR</name>
<protein>
    <submittedName>
        <fullName evidence="1">Uncharacterized protein</fullName>
    </submittedName>
</protein>